<dbReference type="Pfam" id="PF13649">
    <property type="entry name" value="Methyltransf_25"/>
    <property type="match status" value="1"/>
</dbReference>
<dbReference type="EMBL" id="JAGSNF010000019">
    <property type="protein sequence ID" value="MBR7744288.1"/>
    <property type="molecule type" value="Genomic_DNA"/>
</dbReference>
<keyword evidence="3" id="KW-1185">Reference proteome</keyword>
<dbReference type="Proteomes" id="UP000677016">
    <property type="component" value="Unassembled WGS sequence"/>
</dbReference>
<dbReference type="GO" id="GO:0008757">
    <property type="term" value="F:S-adenosylmethionine-dependent methyltransferase activity"/>
    <property type="evidence" value="ECO:0007669"/>
    <property type="project" value="InterPro"/>
</dbReference>
<evidence type="ECO:0000313" key="2">
    <source>
        <dbReference type="EMBL" id="MBR7744288.1"/>
    </source>
</evidence>
<dbReference type="CDD" id="cd02440">
    <property type="entry name" value="AdoMet_MTases"/>
    <property type="match status" value="1"/>
</dbReference>
<dbReference type="InterPro" id="IPR029063">
    <property type="entry name" value="SAM-dependent_MTases_sf"/>
</dbReference>
<protein>
    <submittedName>
        <fullName evidence="2">Methyltransferase domain-containing protein</fullName>
    </submittedName>
</protein>
<dbReference type="PANTHER" id="PTHR43591:SF24">
    <property type="entry name" value="2-METHOXY-6-POLYPRENYL-1,4-BENZOQUINOL METHYLASE, MITOCHONDRIAL"/>
    <property type="match status" value="1"/>
</dbReference>
<evidence type="ECO:0000313" key="3">
    <source>
        <dbReference type="Proteomes" id="UP000677016"/>
    </source>
</evidence>
<dbReference type="GO" id="GO:0032259">
    <property type="term" value="P:methylation"/>
    <property type="evidence" value="ECO:0007669"/>
    <property type="project" value="UniProtKB-KW"/>
</dbReference>
<keyword evidence="2" id="KW-0489">Methyltransferase</keyword>
<proteinExistence type="predicted"/>
<gene>
    <name evidence="2" type="ORF">KC207_13420</name>
</gene>
<organism evidence="2 3">
    <name type="scientific">Phycicoccus avicenniae</name>
    <dbReference type="NCBI Taxonomy" id="2828860"/>
    <lineage>
        <taxon>Bacteria</taxon>
        <taxon>Bacillati</taxon>
        <taxon>Actinomycetota</taxon>
        <taxon>Actinomycetes</taxon>
        <taxon>Micrococcales</taxon>
        <taxon>Intrasporangiaceae</taxon>
        <taxon>Phycicoccus</taxon>
    </lineage>
</organism>
<dbReference type="Gene3D" id="3.40.50.150">
    <property type="entry name" value="Vaccinia Virus protein VP39"/>
    <property type="match status" value="1"/>
</dbReference>
<accession>A0A941DAU5</accession>
<reference evidence="2" key="1">
    <citation type="submission" date="2021-04" db="EMBL/GenBank/DDBJ databases">
        <title>Phycicoccus avicenniae sp. nov., a novel endophytic actinomycetes isolated from branch of Avicennia mariana.</title>
        <authorList>
            <person name="Tuo L."/>
        </authorList>
    </citation>
    <scope>NUCLEOTIDE SEQUENCE</scope>
    <source>
        <strain evidence="2">BSK3Z-2</strain>
    </source>
</reference>
<evidence type="ECO:0000259" key="1">
    <source>
        <dbReference type="Pfam" id="PF13649"/>
    </source>
</evidence>
<dbReference type="RefSeq" id="WP_211603810.1">
    <property type="nucleotide sequence ID" value="NZ_JAGSNF010000019.1"/>
</dbReference>
<comment type="caution">
    <text evidence="2">The sequence shown here is derived from an EMBL/GenBank/DDBJ whole genome shotgun (WGS) entry which is preliminary data.</text>
</comment>
<dbReference type="InterPro" id="IPR041698">
    <property type="entry name" value="Methyltransf_25"/>
</dbReference>
<dbReference type="AlphaFoldDB" id="A0A941DAU5"/>
<feature type="domain" description="Methyltransferase" evidence="1">
    <location>
        <begin position="54"/>
        <end position="146"/>
    </location>
</feature>
<dbReference type="SUPFAM" id="SSF53335">
    <property type="entry name" value="S-adenosyl-L-methionine-dependent methyltransferases"/>
    <property type="match status" value="1"/>
</dbReference>
<name>A0A941DAU5_9MICO</name>
<dbReference type="PANTHER" id="PTHR43591">
    <property type="entry name" value="METHYLTRANSFERASE"/>
    <property type="match status" value="1"/>
</dbReference>
<keyword evidence="2" id="KW-0808">Transferase</keyword>
<sequence length="276" mass="28895">MSAETAAGPSPSHVKDAHRAMWARGDYPAVADRLIPDLGGRLVTALGVGPDDRVLDVAAGSGNASLPAARAGARVTASDLTPELLDAGRRRAADTGLDLAWEVADAEALPYDDASFDVVMSSVGVMFAPRHETAAAELLRVCRPGGRVGVLSWTPDGFVGRLLATLRPWAPAPPPGASPPPLWGTPGHVGDLFGDGVTDLTHDRGEVVVEGFTGPTEFREYFAAGYGPMLTVYRSTADDPEQRAALEEAVDALVAEHDEGGGTMRWSYLLSTATRA</sequence>